<protein>
    <submittedName>
        <fullName evidence="1">Uncharacterized protein</fullName>
    </submittedName>
</protein>
<dbReference type="Proteomes" id="UP000199476">
    <property type="component" value="Unassembled WGS sequence"/>
</dbReference>
<evidence type="ECO:0000313" key="1">
    <source>
        <dbReference type="EMBL" id="SDL15333.1"/>
    </source>
</evidence>
<name>A0A1G9HRZ3_9FIRM</name>
<organism evidence="1 2">
    <name type="scientific">Halarsenatibacter silvermanii</name>
    <dbReference type="NCBI Taxonomy" id="321763"/>
    <lineage>
        <taxon>Bacteria</taxon>
        <taxon>Bacillati</taxon>
        <taxon>Bacillota</taxon>
        <taxon>Clostridia</taxon>
        <taxon>Halanaerobiales</taxon>
        <taxon>Halarsenatibacteraceae</taxon>
        <taxon>Halarsenatibacter</taxon>
    </lineage>
</organism>
<dbReference type="AlphaFoldDB" id="A0A1G9HRZ3"/>
<dbReference type="SUPFAM" id="SSF57783">
    <property type="entry name" value="Zinc beta-ribbon"/>
    <property type="match status" value="1"/>
</dbReference>
<sequence length="41" mass="4348">MLKKACPQCGAESFSADGTGEDWVCPECGSDISDVKAERPE</sequence>
<dbReference type="STRING" id="321763.SAMN04488692_10210"/>
<evidence type="ECO:0000313" key="2">
    <source>
        <dbReference type="Proteomes" id="UP000199476"/>
    </source>
</evidence>
<keyword evidence="2" id="KW-1185">Reference proteome</keyword>
<proteinExistence type="predicted"/>
<dbReference type="Gene3D" id="2.20.28.30">
    <property type="entry name" value="RNA polymerase ii, chain L"/>
    <property type="match status" value="1"/>
</dbReference>
<reference evidence="1 2" key="1">
    <citation type="submission" date="2016-10" db="EMBL/GenBank/DDBJ databases">
        <authorList>
            <person name="de Groot N.N."/>
        </authorList>
    </citation>
    <scope>NUCLEOTIDE SEQUENCE [LARGE SCALE GENOMIC DNA]</scope>
    <source>
        <strain evidence="1 2">SLAS-1</strain>
    </source>
</reference>
<accession>A0A1G9HRZ3</accession>
<gene>
    <name evidence="1" type="ORF">SAMN04488692_10210</name>
</gene>
<dbReference type="RefSeq" id="WP_268762208.1">
    <property type="nucleotide sequence ID" value="NZ_FNGO01000002.1"/>
</dbReference>
<dbReference type="EMBL" id="FNGO01000002">
    <property type="protein sequence ID" value="SDL15333.1"/>
    <property type="molecule type" value="Genomic_DNA"/>
</dbReference>